<evidence type="ECO:0000256" key="1">
    <source>
        <dbReference type="SAM" id="MobiDB-lite"/>
    </source>
</evidence>
<organism evidence="2 3">
    <name type="scientific">Nonomuraea rosea</name>
    <dbReference type="NCBI Taxonomy" id="638574"/>
    <lineage>
        <taxon>Bacteria</taxon>
        <taxon>Bacillati</taxon>
        <taxon>Actinomycetota</taxon>
        <taxon>Actinomycetes</taxon>
        <taxon>Streptosporangiales</taxon>
        <taxon>Streptosporangiaceae</taxon>
        <taxon>Nonomuraea</taxon>
    </lineage>
</organism>
<comment type="caution">
    <text evidence="2">The sequence shown here is derived from an EMBL/GenBank/DDBJ whole genome shotgun (WGS) entry which is preliminary data.</text>
</comment>
<accession>A0ABP6YSH9</accession>
<protein>
    <submittedName>
        <fullName evidence="2">Uncharacterized protein</fullName>
    </submittedName>
</protein>
<gene>
    <name evidence="2" type="ORF">GCM10022419_085920</name>
</gene>
<evidence type="ECO:0000313" key="2">
    <source>
        <dbReference type="EMBL" id="GAA3590174.1"/>
    </source>
</evidence>
<reference evidence="3" key="1">
    <citation type="journal article" date="2019" name="Int. J. Syst. Evol. Microbiol.">
        <title>The Global Catalogue of Microorganisms (GCM) 10K type strain sequencing project: providing services to taxonomists for standard genome sequencing and annotation.</title>
        <authorList>
            <consortium name="The Broad Institute Genomics Platform"/>
            <consortium name="The Broad Institute Genome Sequencing Center for Infectious Disease"/>
            <person name="Wu L."/>
            <person name="Ma J."/>
        </authorList>
    </citation>
    <scope>NUCLEOTIDE SEQUENCE [LARGE SCALE GENOMIC DNA]</scope>
    <source>
        <strain evidence="3">JCM 17326</strain>
    </source>
</reference>
<evidence type="ECO:0000313" key="3">
    <source>
        <dbReference type="Proteomes" id="UP001500630"/>
    </source>
</evidence>
<dbReference type="Proteomes" id="UP001500630">
    <property type="component" value="Unassembled WGS sequence"/>
</dbReference>
<proteinExistence type="predicted"/>
<feature type="region of interest" description="Disordered" evidence="1">
    <location>
        <begin position="1"/>
        <end position="63"/>
    </location>
</feature>
<keyword evidence="3" id="KW-1185">Reference proteome</keyword>
<sequence length="92" mass="9179">MGFARRRAGGTEIDTLGTGDRHVRTLGTDTLGPTVTPLGGAGGRTVTAGTGSGRRGSRSADAGTLAHTANKAAASSRGARLTATITFPRRSA</sequence>
<dbReference type="EMBL" id="BAABDQ010000025">
    <property type="protein sequence ID" value="GAA3590174.1"/>
    <property type="molecule type" value="Genomic_DNA"/>
</dbReference>
<name>A0ABP6YSH9_9ACTN</name>